<proteinExistence type="predicted"/>
<accession>A0ABV9I654</accession>
<comment type="caution">
    <text evidence="1">The sequence shown here is derived from an EMBL/GenBank/DDBJ whole genome shotgun (WGS) entry which is preliminary data.</text>
</comment>
<name>A0ABV9I654_9DEIO</name>
<reference evidence="2" key="1">
    <citation type="journal article" date="2019" name="Int. J. Syst. Evol. Microbiol.">
        <title>The Global Catalogue of Microorganisms (GCM) 10K type strain sequencing project: providing services to taxonomists for standard genome sequencing and annotation.</title>
        <authorList>
            <consortium name="The Broad Institute Genomics Platform"/>
            <consortium name="The Broad Institute Genome Sequencing Center for Infectious Disease"/>
            <person name="Wu L."/>
            <person name="Ma J."/>
        </authorList>
    </citation>
    <scope>NUCLEOTIDE SEQUENCE [LARGE SCALE GENOMIC DNA]</scope>
    <source>
        <strain evidence="2">CCUG 55995</strain>
    </source>
</reference>
<dbReference type="EMBL" id="JBHSEI010000002">
    <property type="protein sequence ID" value="MFC4637841.1"/>
    <property type="molecule type" value="Genomic_DNA"/>
</dbReference>
<dbReference type="Proteomes" id="UP001595952">
    <property type="component" value="Unassembled WGS sequence"/>
</dbReference>
<protein>
    <submittedName>
        <fullName evidence="1">Uncharacterized protein</fullName>
    </submittedName>
</protein>
<sequence length="153" mass="16685">MTAHEISPLLQAIAEVDAAAWGHLTSAFEDGQAELNAADPNDVWNVTARFVPRTGQFGASNREGQPSLSHDCFPSDIIKPPHPGGILEAVAMGHGDVVVIVSMVLYLRAGHETSLEALARTLLREAQRVVDLGLRVDETTHKLLEHWRDTHPE</sequence>
<dbReference type="RefSeq" id="WP_380060869.1">
    <property type="nucleotide sequence ID" value="NZ_JBHSEI010000002.1"/>
</dbReference>
<keyword evidence="2" id="KW-1185">Reference proteome</keyword>
<organism evidence="1 2">
    <name type="scientific">Deinococcus hohokamensis</name>
    <dbReference type="NCBI Taxonomy" id="309883"/>
    <lineage>
        <taxon>Bacteria</taxon>
        <taxon>Thermotogati</taxon>
        <taxon>Deinococcota</taxon>
        <taxon>Deinococci</taxon>
        <taxon>Deinococcales</taxon>
        <taxon>Deinococcaceae</taxon>
        <taxon>Deinococcus</taxon>
    </lineage>
</organism>
<evidence type="ECO:0000313" key="1">
    <source>
        <dbReference type="EMBL" id="MFC4637841.1"/>
    </source>
</evidence>
<gene>
    <name evidence="1" type="ORF">ACFO0D_05760</name>
</gene>
<evidence type="ECO:0000313" key="2">
    <source>
        <dbReference type="Proteomes" id="UP001595952"/>
    </source>
</evidence>